<dbReference type="Proteomes" id="UP001620626">
    <property type="component" value="Unassembled WGS sequence"/>
</dbReference>
<reference evidence="1 2" key="1">
    <citation type="submission" date="2024-10" db="EMBL/GenBank/DDBJ databases">
        <authorList>
            <person name="Kim D."/>
        </authorList>
    </citation>
    <scope>NUCLEOTIDE SEQUENCE [LARGE SCALE GENOMIC DNA]</scope>
    <source>
        <strain evidence="1">BH-2024</strain>
    </source>
</reference>
<dbReference type="EMBL" id="JBICBT010001056">
    <property type="protein sequence ID" value="KAL3085673.1"/>
    <property type="molecule type" value="Genomic_DNA"/>
</dbReference>
<proteinExistence type="predicted"/>
<keyword evidence="2" id="KW-1185">Reference proteome</keyword>
<dbReference type="AlphaFoldDB" id="A0ABD2J6C8"/>
<evidence type="ECO:0000313" key="1">
    <source>
        <dbReference type="EMBL" id="KAL3085673.1"/>
    </source>
</evidence>
<name>A0ABD2J6C8_9BILA</name>
<sequence length="141" mass="15933">MAPFGTPVGLPPIGKQNCVHKFTRLFLCPATIAQLCRCQWHRLARLLAFRPAALHINFTNGANVDFIHADELEQILSNNDGKCSNCSEQHPGFCILCKHLFELTEDGPPLKVFLGCCNSYFHRDCWNSQNQLKCPMPPFDM</sequence>
<gene>
    <name evidence="1" type="ORF">niasHT_037414</name>
</gene>
<accession>A0ABD2J6C8</accession>
<evidence type="ECO:0000313" key="2">
    <source>
        <dbReference type="Proteomes" id="UP001620626"/>
    </source>
</evidence>
<organism evidence="1 2">
    <name type="scientific">Heterodera trifolii</name>
    <dbReference type="NCBI Taxonomy" id="157864"/>
    <lineage>
        <taxon>Eukaryota</taxon>
        <taxon>Metazoa</taxon>
        <taxon>Ecdysozoa</taxon>
        <taxon>Nematoda</taxon>
        <taxon>Chromadorea</taxon>
        <taxon>Rhabditida</taxon>
        <taxon>Tylenchina</taxon>
        <taxon>Tylenchomorpha</taxon>
        <taxon>Tylenchoidea</taxon>
        <taxon>Heteroderidae</taxon>
        <taxon>Heteroderinae</taxon>
        <taxon>Heterodera</taxon>
    </lineage>
</organism>
<protein>
    <submittedName>
        <fullName evidence="1">Uncharacterized protein</fullName>
    </submittedName>
</protein>
<comment type="caution">
    <text evidence="1">The sequence shown here is derived from an EMBL/GenBank/DDBJ whole genome shotgun (WGS) entry which is preliminary data.</text>
</comment>